<feature type="region of interest" description="Disordered" evidence="1">
    <location>
        <begin position="60"/>
        <end position="152"/>
    </location>
</feature>
<reference evidence="2 3" key="1">
    <citation type="submission" date="2019-04" db="EMBL/GenBank/DDBJ databases">
        <title>An improved genome assembly and genetic linkage map for asparagus bean, Vigna unguiculata ssp. sesquipedialis.</title>
        <authorList>
            <person name="Xia Q."/>
            <person name="Zhang R."/>
            <person name="Dong Y."/>
        </authorList>
    </citation>
    <scope>NUCLEOTIDE SEQUENCE [LARGE SCALE GENOMIC DNA]</scope>
    <source>
        <tissue evidence="2">Leaf</tissue>
    </source>
</reference>
<proteinExistence type="predicted"/>
<feature type="compositionally biased region" description="Polar residues" evidence="1">
    <location>
        <begin position="60"/>
        <end position="87"/>
    </location>
</feature>
<evidence type="ECO:0000256" key="1">
    <source>
        <dbReference type="SAM" id="MobiDB-lite"/>
    </source>
</evidence>
<dbReference type="AlphaFoldDB" id="A0A4D6MRD9"/>
<protein>
    <submittedName>
        <fullName evidence="2">Uncharacterized protein</fullName>
    </submittedName>
</protein>
<feature type="compositionally biased region" description="Polar residues" evidence="1">
    <location>
        <begin position="132"/>
        <end position="152"/>
    </location>
</feature>
<dbReference type="EMBL" id="CP039352">
    <property type="protein sequence ID" value="QCE03618.1"/>
    <property type="molecule type" value="Genomic_DNA"/>
</dbReference>
<evidence type="ECO:0000313" key="2">
    <source>
        <dbReference type="EMBL" id="QCE03618.1"/>
    </source>
</evidence>
<name>A0A4D6MRD9_VIGUN</name>
<evidence type="ECO:0000313" key="3">
    <source>
        <dbReference type="Proteomes" id="UP000501690"/>
    </source>
</evidence>
<dbReference type="Proteomes" id="UP000501690">
    <property type="component" value="Linkage Group LG8"/>
</dbReference>
<sequence length="152" mass="17228">MLTRARCSLAQKSSWSLGRPFAQKSWASSLFISPRRDWLAWARLTGLATVFLEQSHPPVHNNTSSHCTHSEHQTNQGLSVRKQNNSKNKVHEWVLASLPRNRANRSLDDTTRAPQPSERTKGLKNRRYTGQGRINTNPNCENTKESTGTHTI</sequence>
<keyword evidence="3" id="KW-1185">Reference proteome</keyword>
<organism evidence="2 3">
    <name type="scientific">Vigna unguiculata</name>
    <name type="common">Cowpea</name>
    <dbReference type="NCBI Taxonomy" id="3917"/>
    <lineage>
        <taxon>Eukaryota</taxon>
        <taxon>Viridiplantae</taxon>
        <taxon>Streptophyta</taxon>
        <taxon>Embryophyta</taxon>
        <taxon>Tracheophyta</taxon>
        <taxon>Spermatophyta</taxon>
        <taxon>Magnoliopsida</taxon>
        <taxon>eudicotyledons</taxon>
        <taxon>Gunneridae</taxon>
        <taxon>Pentapetalae</taxon>
        <taxon>rosids</taxon>
        <taxon>fabids</taxon>
        <taxon>Fabales</taxon>
        <taxon>Fabaceae</taxon>
        <taxon>Papilionoideae</taxon>
        <taxon>50 kb inversion clade</taxon>
        <taxon>NPAAA clade</taxon>
        <taxon>indigoferoid/millettioid clade</taxon>
        <taxon>Phaseoleae</taxon>
        <taxon>Vigna</taxon>
    </lineage>
</organism>
<gene>
    <name evidence="2" type="ORF">DEO72_LG8g1643</name>
</gene>
<accession>A0A4D6MRD9</accession>